<gene>
    <name evidence="2" type="ORF">EV189_0108</name>
</gene>
<organism evidence="2 3">
    <name type="scientific">Motilibacter rhizosphaerae</name>
    <dbReference type="NCBI Taxonomy" id="598652"/>
    <lineage>
        <taxon>Bacteria</taxon>
        <taxon>Bacillati</taxon>
        <taxon>Actinomycetota</taxon>
        <taxon>Actinomycetes</taxon>
        <taxon>Motilibacterales</taxon>
        <taxon>Motilibacteraceae</taxon>
        <taxon>Motilibacter</taxon>
    </lineage>
</organism>
<dbReference type="PANTHER" id="PTHR48079:SF6">
    <property type="entry name" value="NAD(P)-BINDING DOMAIN-CONTAINING PROTEIN-RELATED"/>
    <property type="match status" value="1"/>
</dbReference>
<dbReference type="Pfam" id="PF13460">
    <property type="entry name" value="NAD_binding_10"/>
    <property type="match status" value="1"/>
</dbReference>
<dbReference type="AlphaFoldDB" id="A0A4Q7NVI0"/>
<dbReference type="InterPro" id="IPR036291">
    <property type="entry name" value="NAD(P)-bd_dom_sf"/>
</dbReference>
<accession>A0A4Q7NVI0</accession>
<dbReference type="GO" id="GO:0005737">
    <property type="term" value="C:cytoplasm"/>
    <property type="evidence" value="ECO:0007669"/>
    <property type="project" value="TreeGrafter"/>
</dbReference>
<evidence type="ECO:0000313" key="2">
    <source>
        <dbReference type="EMBL" id="RZS90878.1"/>
    </source>
</evidence>
<dbReference type="PANTHER" id="PTHR48079">
    <property type="entry name" value="PROTEIN YEEZ"/>
    <property type="match status" value="1"/>
</dbReference>
<dbReference type="EMBL" id="SGXD01000001">
    <property type="protein sequence ID" value="RZS90878.1"/>
    <property type="molecule type" value="Genomic_DNA"/>
</dbReference>
<name>A0A4Q7NVI0_9ACTN</name>
<sequence length="291" mass="30174">MKVLLTGATGLVGSGVLKALLAHGHEVTALVRSEQSASTVRAAGATPLLGDITDVEWLTERLREVDGAIHAATTNDGDAVAFDRGVATAAAQAFDGSGKSYVHTGGAWVWGSGADVREDAPFDAPELTSWRADVEKIAISLEGARGTVVAPGIVYGGGRGIAGLQTYGPTTDDGRLRLIGDGSQHWTTVHADDLGELYVRALTDGEAGTYYIGASGSNPTVREIAEAAAAARGLAGVAEESVEQTRERFGAAFADALLLDQQTKAERSKALGWAPSRPTLVEEIRTGVYTS</sequence>
<protein>
    <submittedName>
        <fullName evidence="2">Nucleoside-diphosphate-sugar epimerase</fullName>
    </submittedName>
</protein>
<dbReference type="RefSeq" id="WP_130491012.1">
    <property type="nucleotide sequence ID" value="NZ_SGXD01000001.1"/>
</dbReference>
<dbReference type="OrthoDB" id="9787292at2"/>
<dbReference type="InterPro" id="IPR051783">
    <property type="entry name" value="NAD(P)-dependent_oxidoreduct"/>
</dbReference>
<comment type="caution">
    <text evidence="2">The sequence shown here is derived from an EMBL/GenBank/DDBJ whole genome shotgun (WGS) entry which is preliminary data.</text>
</comment>
<evidence type="ECO:0000313" key="3">
    <source>
        <dbReference type="Proteomes" id="UP000293638"/>
    </source>
</evidence>
<dbReference type="InterPro" id="IPR016040">
    <property type="entry name" value="NAD(P)-bd_dom"/>
</dbReference>
<proteinExistence type="predicted"/>
<dbReference type="GO" id="GO:0004029">
    <property type="term" value="F:aldehyde dehydrogenase (NAD+) activity"/>
    <property type="evidence" value="ECO:0007669"/>
    <property type="project" value="TreeGrafter"/>
</dbReference>
<reference evidence="2 3" key="1">
    <citation type="submission" date="2019-02" db="EMBL/GenBank/DDBJ databases">
        <title>Genomic Encyclopedia of Type Strains, Phase IV (KMG-IV): sequencing the most valuable type-strain genomes for metagenomic binning, comparative biology and taxonomic classification.</title>
        <authorList>
            <person name="Goeker M."/>
        </authorList>
    </citation>
    <scope>NUCLEOTIDE SEQUENCE [LARGE SCALE GENOMIC DNA]</scope>
    <source>
        <strain evidence="2 3">DSM 45622</strain>
    </source>
</reference>
<dbReference type="SUPFAM" id="SSF51735">
    <property type="entry name" value="NAD(P)-binding Rossmann-fold domains"/>
    <property type="match status" value="1"/>
</dbReference>
<dbReference type="Proteomes" id="UP000293638">
    <property type="component" value="Unassembled WGS sequence"/>
</dbReference>
<feature type="domain" description="NAD(P)-binding" evidence="1">
    <location>
        <begin position="7"/>
        <end position="93"/>
    </location>
</feature>
<keyword evidence="3" id="KW-1185">Reference proteome</keyword>
<evidence type="ECO:0000259" key="1">
    <source>
        <dbReference type="Pfam" id="PF13460"/>
    </source>
</evidence>
<dbReference type="Gene3D" id="3.40.50.720">
    <property type="entry name" value="NAD(P)-binding Rossmann-like Domain"/>
    <property type="match status" value="1"/>
</dbReference>